<sequence length="108" mass="12091">MGRRIANPDVTIALIPRHLRLSIRITPCPPSLRYSSPYIGSPPFFHPVQSTSSWPGLMTETKKRVKEEKEHSKILPFSFTSLALCLASIFALTKRNRLCQRVAATTGV</sequence>
<dbReference type="Proteomes" id="UP000075809">
    <property type="component" value="Unassembled WGS sequence"/>
</dbReference>
<name>A0A151WUQ3_9HYME</name>
<evidence type="ECO:0000313" key="1">
    <source>
        <dbReference type="EMBL" id="KYQ51558.1"/>
    </source>
</evidence>
<accession>A0A151WUQ3</accession>
<keyword evidence="2" id="KW-1185">Reference proteome</keyword>
<reference evidence="1 2" key="1">
    <citation type="submission" date="2015-09" db="EMBL/GenBank/DDBJ databases">
        <title>Trachymyrmex zeteki WGS genome.</title>
        <authorList>
            <person name="Nygaard S."/>
            <person name="Hu H."/>
            <person name="Boomsma J."/>
            <person name="Zhang G."/>
        </authorList>
    </citation>
    <scope>NUCLEOTIDE SEQUENCE [LARGE SCALE GENOMIC DNA]</scope>
    <source>
        <strain evidence="1">Tzet28-1</strain>
        <tissue evidence="1">Whole body</tissue>
    </source>
</reference>
<gene>
    <name evidence="1" type="ORF">ALC60_09324</name>
</gene>
<evidence type="ECO:0000313" key="2">
    <source>
        <dbReference type="Proteomes" id="UP000075809"/>
    </source>
</evidence>
<organism evidence="1 2">
    <name type="scientific">Mycetomoellerius zeteki</name>
    <dbReference type="NCBI Taxonomy" id="64791"/>
    <lineage>
        <taxon>Eukaryota</taxon>
        <taxon>Metazoa</taxon>
        <taxon>Ecdysozoa</taxon>
        <taxon>Arthropoda</taxon>
        <taxon>Hexapoda</taxon>
        <taxon>Insecta</taxon>
        <taxon>Pterygota</taxon>
        <taxon>Neoptera</taxon>
        <taxon>Endopterygota</taxon>
        <taxon>Hymenoptera</taxon>
        <taxon>Apocrita</taxon>
        <taxon>Aculeata</taxon>
        <taxon>Formicoidea</taxon>
        <taxon>Formicidae</taxon>
        <taxon>Myrmicinae</taxon>
        <taxon>Mycetomoellerius</taxon>
    </lineage>
</organism>
<proteinExistence type="predicted"/>
<dbReference type="AlphaFoldDB" id="A0A151WUQ3"/>
<dbReference type="EMBL" id="KQ982729">
    <property type="protein sequence ID" value="KYQ51558.1"/>
    <property type="molecule type" value="Genomic_DNA"/>
</dbReference>
<protein>
    <submittedName>
        <fullName evidence="1">Uncharacterized protein</fullName>
    </submittedName>
</protein>